<keyword evidence="2" id="KW-1185">Reference proteome</keyword>
<organism evidence="1 2">
    <name type="scientific">Cinchona calisaya</name>
    <dbReference type="NCBI Taxonomy" id="153742"/>
    <lineage>
        <taxon>Eukaryota</taxon>
        <taxon>Viridiplantae</taxon>
        <taxon>Streptophyta</taxon>
        <taxon>Embryophyta</taxon>
        <taxon>Tracheophyta</taxon>
        <taxon>Spermatophyta</taxon>
        <taxon>Magnoliopsida</taxon>
        <taxon>eudicotyledons</taxon>
        <taxon>Gunneridae</taxon>
        <taxon>Pentapetalae</taxon>
        <taxon>asterids</taxon>
        <taxon>lamiids</taxon>
        <taxon>Gentianales</taxon>
        <taxon>Rubiaceae</taxon>
        <taxon>Cinchonoideae</taxon>
        <taxon>Cinchoneae</taxon>
        <taxon>Cinchona</taxon>
    </lineage>
</organism>
<sequence>MASPSGTKSSSIDSEHIVDVASSEPLGDSESLFPEKRIQMLWDSYCIAFEITLTFTNKGANAEAPQEGFITIFENQLQTFSFVDTFFYQRVKTNFFFSRWESMNEVQT</sequence>
<accession>A0ABD2YRA6</accession>
<protein>
    <submittedName>
        <fullName evidence="1">Uncharacterized protein</fullName>
    </submittedName>
</protein>
<comment type="caution">
    <text evidence="1">The sequence shown here is derived from an EMBL/GenBank/DDBJ whole genome shotgun (WGS) entry which is preliminary data.</text>
</comment>
<proteinExistence type="predicted"/>
<evidence type="ECO:0000313" key="1">
    <source>
        <dbReference type="EMBL" id="KAL3509878.1"/>
    </source>
</evidence>
<dbReference type="Proteomes" id="UP001630127">
    <property type="component" value="Unassembled WGS sequence"/>
</dbReference>
<evidence type="ECO:0000313" key="2">
    <source>
        <dbReference type="Proteomes" id="UP001630127"/>
    </source>
</evidence>
<name>A0ABD2YRA6_9GENT</name>
<dbReference type="AlphaFoldDB" id="A0ABD2YRA6"/>
<reference evidence="1 2" key="1">
    <citation type="submission" date="2024-11" db="EMBL/GenBank/DDBJ databases">
        <title>A near-complete genome assembly of Cinchona calisaya.</title>
        <authorList>
            <person name="Lian D.C."/>
            <person name="Zhao X.W."/>
            <person name="Wei L."/>
        </authorList>
    </citation>
    <scope>NUCLEOTIDE SEQUENCE [LARGE SCALE GENOMIC DNA]</scope>
    <source>
        <tissue evidence="1">Nenye</tissue>
    </source>
</reference>
<gene>
    <name evidence="1" type="ORF">ACH5RR_029279</name>
</gene>
<dbReference type="EMBL" id="JBJUIK010000012">
    <property type="protein sequence ID" value="KAL3509878.1"/>
    <property type="molecule type" value="Genomic_DNA"/>
</dbReference>